<evidence type="ECO:0008006" key="3">
    <source>
        <dbReference type="Google" id="ProtNLM"/>
    </source>
</evidence>
<dbReference type="PATRIC" id="fig|186479.3.peg.8449"/>
<keyword evidence="2" id="KW-1185">Reference proteome</keyword>
<proteinExistence type="predicted"/>
<dbReference type="EMBL" id="LJCR01000463">
    <property type="protein sequence ID" value="KPV52682.1"/>
    <property type="molecule type" value="Genomic_DNA"/>
</dbReference>
<reference evidence="1 2" key="1">
    <citation type="submission" date="2015-09" db="EMBL/GenBank/DDBJ databases">
        <title>Draft genome sequence of Kouleothrix aurantiaca JCM 19913.</title>
        <authorList>
            <person name="Hemp J."/>
        </authorList>
    </citation>
    <scope>NUCLEOTIDE SEQUENCE [LARGE SCALE GENOMIC DNA]</scope>
    <source>
        <strain evidence="1 2">COM-B</strain>
    </source>
</reference>
<dbReference type="InterPro" id="IPR010838">
    <property type="entry name" value="DUF1444"/>
</dbReference>
<comment type="caution">
    <text evidence="1">The sequence shown here is derived from an EMBL/GenBank/DDBJ whole genome shotgun (WGS) entry which is preliminary data.</text>
</comment>
<gene>
    <name evidence="1" type="ORF">SE17_14025</name>
</gene>
<dbReference type="Pfam" id="PF07285">
    <property type="entry name" value="DUF1444"/>
    <property type="match status" value="1"/>
</dbReference>
<evidence type="ECO:0000313" key="2">
    <source>
        <dbReference type="Proteomes" id="UP000050509"/>
    </source>
</evidence>
<organism evidence="1 2">
    <name type="scientific">Kouleothrix aurantiaca</name>
    <dbReference type="NCBI Taxonomy" id="186479"/>
    <lineage>
        <taxon>Bacteria</taxon>
        <taxon>Bacillati</taxon>
        <taxon>Chloroflexota</taxon>
        <taxon>Chloroflexia</taxon>
        <taxon>Chloroflexales</taxon>
        <taxon>Roseiflexineae</taxon>
        <taxon>Roseiflexaceae</taxon>
        <taxon>Kouleothrix</taxon>
    </lineage>
</organism>
<dbReference type="AlphaFoldDB" id="A0A0P9D191"/>
<dbReference type="Proteomes" id="UP000050509">
    <property type="component" value="Unassembled WGS sequence"/>
</dbReference>
<evidence type="ECO:0000313" key="1">
    <source>
        <dbReference type="EMBL" id="KPV52682.1"/>
    </source>
</evidence>
<accession>A0A0P9D191</accession>
<dbReference type="InterPro" id="IPR029058">
    <property type="entry name" value="AB_hydrolase_fold"/>
</dbReference>
<sequence>MDSKTLAFTHQFIPARAADAPTLLLLHGTGGNEHDLLGLGQALHPQAALLSPRGQVLENGMPRFFRRLAEGVFDLDDLRRRTDANVTYTTVGAGEQRLFIYNSGDGYDAARLLLSDVLSGWARDLPGQLVIGIPNRDFLIAFSDANPEILRAVAAQVQADAAQQQYGLTEQLFTLEQGVVKEYSWE</sequence>
<dbReference type="Gene3D" id="3.40.50.1820">
    <property type="entry name" value="alpha/beta hydrolase"/>
    <property type="match status" value="1"/>
</dbReference>
<dbReference type="SUPFAM" id="SSF53474">
    <property type="entry name" value="alpha/beta-Hydrolases"/>
    <property type="match status" value="1"/>
</dbReference>
<name>A0A0P9D191_9CHLR</name>
<protein>
    <recommendedName>
        <fullName evidence="3">Phospholipase</fullName>
    </recommendedName>
</protein>